<dbReference type="Proteomes" id="UP000486602">
    <property type="component" value="Unassembled WGS sequence"/>
</dbReference>
<dbReference type="InterPro" id="IPR019853">
    <property type="entry name" value="GldB-like"/>
</dbReference>
<evidence type="ECO:0000313" key="1">
    <source>
        <dbReference type="EMBL" id="NEN22965.1"/>
    </source>
</evidence>
<keyword evidence="2" id="KW-1185">Reference proteome</keyword>
<comment type="caution">
    <text evidence="1">The sequence shown here is derived from an EMBL/GenBank/DDBJ whole genome shotgun (WGS) entry which is preliminary data.</text>
</comment>
<accession>A0A7K3WQC7</accession>
<evidence type="ECO:0000313" key="2">
    <source>
        <dbReference type="Proteomes" id="UP000486602"/>
    </source>
</evidence>
<organism evidence="1 2">
    <name type="scientific">Cryomorpha ignava</name>
    <dbReference type="NCBI Taxonomy" id="101383"/>
    <lineage>
        <taxon>Bacteria</taxon>
        <taxon>Pseudomonadati</taxon>
        <taxon>Bacteroidota</taxon>
        <taxon>Flavobacteriia</taxon>
        <taxon>Flavobacteriales</taxon>
        <taxon>Cryomorphaceae</taxon>
        <taxon>Cryomorpha</taxon>
    </lineage>
</organism>
<reference evidence="1 2" key="1">
    <citation type="submission" date="2020-02" db="EMBL/GenBank/DDBJ databases">
        <title>Out from the shadows clarifying the taxonomy of the family Cryomorphaceae and related taxa by utilizing the GTDB taxonomic framework.</title>
        <authorList>
            <person name="Bowman J.P."/>
        </authorList>
    </citation>
    <scope>NUCLEOTIDE SEQUENCE [LARGE SCALE GENOMIC DNA]</scope>
    <source>
        <strain evidence="1 2">QSSC 1-22</strain>
    </source>
</reference>
<gene>
    <name evidence="1" type="ORF">G3O08_05560</name>
</gene>
<sequence>MNIHKLLLVLISLSLFQSCTDSRWKADTSKVEYNGEILRLDKAVFSLNNNFSQNELVALKPKYGNFLDIYLTQIMQVGSPDNPMTASLFARFLNDPDWRELQSIIEKKHPNLDKESAELENALKRYAVLFQETELPEIVAYNSGFNVGIYPEKKYLGIGLEWYAGSDLEIFKRLPPDLFPQYKRDKMLPEFMTINALKGWLLVKYQDKLHGETLLNRMAFAGKIHYVASVLMEEVSDRQLLNYSQQQIEWSEMQEYDVWKHMLENDLIFSEDAKEVSTLMNDGPFTPGMPPESPGGVGNYIGYKMVEVYMERNENVTLVDLLNMENDREFLNNYKPGR</sequence>
<evidence type="ECO:0008006" key="3">
    <source>
        <dbReference type="Google" id="ProtNLM"/>
    </source>
</evidence>
<proteinExistence type="predicted"/>
<dbReference type="PROSITE" id="PS51257">
    <property type="entry name" value="PROKAR_LIPOPROTEIN"/>
    <property type="match status" value="1"/>
</dbReference>
<protein>
    <recommendedName>
        <fullName evidence="3">Gliding motility lipoprotein GldB</fullName>
    </recommendedName>
</protein>
<dbReference type="Pfam" id="PF25594">
    <property type="entry name" value="GldB_lipo"/>
    <property type="match status" value="1"/>
</dbReference>
<dbReference type="EMBL" id="JAAGVY010000007">
    <property type="protein sequence ID" value="NEN22965.1"/>
    <property type="molecule type" value="Genomic_DNA"/>
</dbReference>
<name>A0A7K3WQC7_9FLAO</name>
<dbReference type="AlphaFoldDB" id="A0A7K3WQC7"/>